<keyword evidence="4" id="KW-1185">Reference proteome</keyword>
<proteinExistence type="inferred from homology"/>
<evidence type="ECO:0000256" key="2">
    <source>
        <dbReference type="RuleBase" id="RU003567"/>
    </source>
</evidence>
<dbReference type="SUPFAM" id="SSF52096">
    <property type="entry name" value="ClpP/crotonase"/>
    <property type="match status" value="1"/>
</dbReference>
<reference evidence="4" key="1">
    <citation type="submission" date="2010-08" db="EMBL/GenBank/DDBJ databases">
        <authorList>
            <consortium name="Caenorhabditis japonica Sequencing Consortium"/>
            <person name="Wilson R.K."/>
        </authorList>
    </citation>
    <scope>NUCLEOTIDE SEQUENCE [LARGE SCALE GENOMIC DNA]</scope>
    <source>
        <strain evidence="4">DF5081</strain>
    </source>
</reference>
<accession>A0A8R1E811</accession>
<dbReference type="Gene3D" id="3.90.226.10">
    <property type="entry name" value="2-enoyl-CoA Hydratase, Chain A, domain 1"/>
    <property type="match status" value="1"/>
</dbReference>
<dbReference type="InterPro" id="IPR023562">
    <property type="entry name" value="ClpP/TepA"/>
</dbReference>
<dbReference type="EnsemblMetazoa" id="CJA28965.1">
    <property type="protein sequence ID" value="CJA28965.1"/>
    <property type="gene ID" value="WBGene00184539"/>
</dbReference>
<name>A0A8R1E811_CAEJA</name>
<protein>
    <recommendedName>
        <fullName evidence="2">ATP-dependent Clp protease proteolytic subunit</fullName>
    </recommendedName>
</protein>
<organism evidence="3 4">
    <name type="scientific">Caenorhabditis japonica</name>
    <dbReference type="NCBI Taxonomy" id="281687"/>
    <lineage>
        <taxon>Eukaryota</taxon>
        <taxon>Metazoa</taxon>
        <taxon>Ecdysozoa</taxon>
        <taxon>Nematoda</taxon>
        <taxon>Chromadorea</taxon>
        <taxon>Rhabditida</taxon>
        <taxon>Rhabditina</taxon>
        <taxon>Rhabditomorpha</taxon>
        <taxon>Rhabditoidea</taxon>
        <taxon>Rhabditidae</taxon>
        <taxon>Peloderinae</taxon>
        <taxon>Caenorhabditis</taxon>
    </lineage>
</organism>
<evidence type="ECO:0000313" key="3">
    <source>
        <dbReference type="EnsemblMetazoa" id="CJA28965.1"/>
    </source>
</evidence>
<dbReference type="Proteomes" id="UP000005237">
    <property type="component" value="Unassembled WGS sequence"/>
</dbReference>
<dbReference type="GO" id="GO:0004252">
    <property type="term" value="F:serine-type endopeptidase activity"/>
    <property type="evidence" value="ECO:0007669"/>
    <property type="project" value="InterPro"/>
</dbReference>
<comment type="similarity">
    <text evidence="1 2">Belongs to the peptidase S14 family.</text>
</comment>
<evidence type="ECO:0000313" key="4">
    <source>
        <dbReference type="Proteomes" id="UP000005237"/>
    </source>
</evidence>
<dbReference type="PRINTS" id="PR00127">
    <property type="entry name" value="CLPPROTEASEP"/>
</dbReference>
<dbReference type="GO" id="GO:0009368">
    <property type="term" value="C:endopeptidase Clp complex"/>
    <property type="evidence" value="ECO:0007669"/>
    <property type="project" value="TreeGrafter"/>
</dbReference>
<dbReference type="InterPro" id="IPR029045">
    <property type="entry name" value="ClpP/crotonase-like_dom_sf"/>
</dbReference>
<reference evidence="3" key="2">
    <citation type="submission" date="2022-06" db="UniProtKB">
        <authorList>
            <consortium name="EnsemblMetazoa"/>
        </authorList>
    </citation>
    <scope>IDENTIFICATION</scope>
    <source>
        <strain evidence="3">DF5081</strain>
    </source>
</reference>
<dbReference type="PANTHER" id="PTHR10381:SF11">
    <property type="entry name" value="ATP-DEPENDENT CLP PROTEASE PROTEOLYTIC SUBUNIT, MITOCHONDRIAL"/>
    <property type="match status" value="1"/>
</dbReference>
<dbReference type="AlphaFoldDB" id="A0A8R1E811"/>
<sequence>MLLRRLVTSSLSSVRNLSSSTQAKFSIPFVIDNEGKGERTYDIYSRLLRDRIVCLMTPVDDFVASALIAQLLFLQSESGKKPIHLYINSP</sequence>
<dbReference type="GO" id="GO:0006515">
    <property type="term" value="P:protein quality control for misfolded or incompletely synthesized proteins"/>
    <property type="evidence" value="ECO:0007669"/>
    <property type="project" value="TreeGrafter"/>
</dbReference>
<dbReference type="Pfam" id="PF00574">
    <property type="entry name" value="CLP_protease"/>
    <property type="match status" value="1"/>
</dbReference>
<dbReference type="InterPro" id="IPR001907">
    <property type="entry name" value="ClpP"/>
</dbReference>
<dbReference type="PANTHER" id="PTHR10381">
    <property type="entry name" value="ATP-DEPENDENT CLP PROTEASE PROTEOLYTIC SUBUNIT"/>
    <property type="match status" value="1"/>
</dbReference>
<dbReference type="GO" id="GO:0004176">
    <property type="term" value="F:ATP-dependent peptidase activity"/>
    <property type="evidence" value="ECO:0007669"/>
    <property type="project" value="InterPro"/>
</dbReference>
<evidence type="ECO:0000256" key="1">
    <source>
        <dbReference type="ARBA" id="ARBA00007039"/>
    </source>
</evidence>
<dbReference type="GO" id="GO:0051117">
    <property type="term" value="F:ATPase binding"/>
    <property type="evidence" value="ECO:0007669"/>
    <property type="project" value="TreeGrafter"/>
</dbReference>